<gene>
    <name evidence="1" type="ORF">PPRIM_AZ9-3.1.T0830028</name>
</gene>
<keyword evidence="2" id="KW-1185">Reference proteome</keyword>
<comment type="caution">
    <text evidence="1">The sequence shown here is derived from an EMBL/GenBank/DDBJ whole genome shotgun (WGS) entry which is preliminary data.</text>
</comment>
<evidence type="ECO:0000313" key="2">
    <source>
        <dbReference type="Proteomes" id="UP000688137"/>
    </source>
</evidence>
<dbReference type="AlphaFoldDB" id="A0A8S1NR47"/>
<sequence>MRNRSPKLKEKALYYSRDNEPIPKPFVKLIEKQKEKQDQKWNRYQDAKFSTPQNLYSSPTKRPIFTSPNNFTVPKKLFFPTTPSHTQNLTPNKIEFQNFEDSHQSVKLSQQNEIKSPDQSQIKLVNQENVEIQIAQINNQDDQVDIHQQQEENINPQEVQASLNYSNQIITQQQLIIEENKLQEPLNQITIINEEINKYSQGIQIKITEVSCLKNVHTQQFIKLLYQIHEILGQIENSKDKQKITLKSKILQDLIAFFATVLPELECKIIQELVQTSISLANKKLLAL</sequence>
<accession>A0A8S1NR47</accession>
<proteinExistence type="predicted"/>
<protein>
    <submittedName>
        <fullName evidence="1">Uncharacterized protein</fullName>
    </submittedName>
</protein>
<reference evidence="1" key="1">
    <citation type="submission" date="2021-01" db="EMBL/GenBank/DDBJ databases">
        <authorList>
            <consortium name="Genoscope - CEA"/>
            <person name="William W."/>
        </authorList>
    </citation>
    <scope>NUCLEOTIDE SEQUENCE</scope>
</reference>
<dbReference type="OMA" id="YYSRDNE"/>
<organism evidence="1 2">
    <name type="scientific">Paramecium primaurelia</name>
    <dbReference type="NCBI Taxonomy" id="5886"/>
    <lineage>
        <taxon>Eukaryota</taxon>
        <taxon>Sar</taxon>
        <taxon>Alveolata</taxon>
        <taxon>Ciliophora</taxon>
        <taxon>Intramacronucleata</taxon>
        <taxon>Oligohymenophorea</taxon>
        <taxon>Peniculida</taxon>
        <taxon>Parameciidae</taxon>
        <taxon>Paramecium</taxon>
    </lineage>
</organism>
<evidence type="ECO:0000313" key="1">
    <source>
        <dbReference type="EMBL" id="CAD8089164.1"/>
    </source>
</evidence>
<name>A0A8S1NR47_PARPR</name>
<dbReference type="EMBL" id="CAJJDM010000086">
    <property type="protein sequence ID" value="CAD8089164.1"/>
    <property type="molecule type" value="Genomic_DNA"/>
</dbReference>
<dbReference type="Proteomes" id="UP000688137">
    <property type="component" value="Unassembled WGS sequence"/>
</dbReference>